<organism evidence="1 2">
    <name type="scientific">Anisakis simplex</name>
    <name type="common">Herring worm</name>
    <dbReference type="NCBI Taxonomy" id="6269"/>
    <lineage>
        <taxon>Eukaryota</taxon>
        <taxon>Metazoa</taxon>
        <taxon>Ecdysozoa</taxon>
        <taxon>Nematoda</taxon>
        <taxon>Chromadorea</taxon>
        <taxon>Rhabditida</taxon>
        <taxon>Spirurina</taxon>
        <taxon>Ascaridomorpha</taxon>
        <taxon>Ascaridoidea</taxon>
        <taxon>Anisakidae</taxon>
        <taxon>Anisakis</taxon>
        <taxon>Anisakis simplex complex</taxon>
    </lineage>
</organism>
<evidence type="ECO:0000313" key="1">
    <source>
        <dbReference type="EMBL" id="VDK55968.1"/>
    </source>
</evidence>
<accession>A0A3P6SQL4</accession>
<gene>
    <name evidence="1" type="ORF">ASIM_LOCUS15760</name>
</gene>
<dbReference type="Pfam" id="PF05380">
    <property type="entry name" value="Peptidase_A17"/>
    <property type="match status" value="1"/>
</dbReference>
<keyword evidence="2" id="KW-1185">Reference proteome</keyword>
<name>A0A3P6SQL4_ANISI</name>
<dbReference type="EMBL" id="UYRR01032540">
    <property type="protein sequence ID" value="VDK55968.1"/>
    <property type="molecule type" value="Genomic_DNA"/>
</dbReference>
<evidence type="ECO:0000313" key="2">
    <source>
        <dbReference type="Proteomes" id="UP000267096"/>
    </source>
</evidence>
<reference evidence="1 2" key="1">
    <citation type="submission" date="2018-11" db="EMBL/GenBank/DDBJ databases">
        <authorList>
            <consortium name="Pathogen Informatics"/>
        </authorList>
    </citation>
    <scope>NUCLEOTIDE SEQUENCE [LARGE SCALE GENOMIC DNA]</scope>
</reference>
<dbReference type="InterPro" id="IPR008042">
    <property type="entry name" value="Retrotrans_Pao"/>
</dbReference>
<proteinExistence type="predicted"/>
<protein>
    <submittedName>
        <fullName evidence="1">Uncharacterized protein</fullName>
    </submittedName>
</protein>
<dbReference type="AlphaFoldDB" id="A0A3P6SQL4"/>
<dbReference type="PANTHER" id="PTHR47331:SF1">
    <property type="entry name" value="GAG-LIKE PROTEIN"/>
    <property type="match status" value="1"/>
</dbReference>
<dbReference type="Proteomes" id="UP000267096">
    <property type="component" value="Unassembled WGS sequence"/>
</dbReference>
<sequence length="495" mass="56959">MNSVIWTSHGEVRLFVCASKHAFAAVVYLRSTRKDSNDGALVFSKTRMKPLRDISIPRLELMACLIGVRALNVEKQLQIDGCKKFLCQLDQRNQWTERSEWIPWRRIVDQWKTVETRWKNIGLAGSGNQVRLKASRIKEQTRSSGANYANLNRGNLKKALSSLSKCDEDIRNVEKLDSRKLSETIALNTLKSRVNLLRSKHEEWTRLISEMSGDERQREEEMYESYTSRAENFLEVTHLLSILHGKAKAALEGLPVTNASYNEAIDILRNRFGDGTENPADVASRGAGLRMLAEQETWWRGPDWLSRNENGWPINNGYLEEEDDETTPETVGNVKIRKDVTNIKHTDENDWLVKTAERVSTWRKLKGVVAYLIRWKNKVSTKETFGEKLTMRELEIAERKIMELTQHQTFEDVWEALLENKPHRLKKQLGIEINDELLVSGRWIPEVIVSDNATTFTAGGKVIIDECQKRDMEEGLREFGSENGLTWEFVTSHSP</sequence>
<dbReference type="PANTHER" id="PTHR47331">
    <property type="entry name" value="PHD-TYPE DOMAIN-CONTAINING PROTEIN"/>
    <property type="match status" value="1"/>
</dbReference>
<dbReference type="OrthoDB" id="5871302at2759"/>